<keyword evidence="2" id="KW-0963">Cytoplasm</keyword>
<keyword evidence="5" id="KW-0206">Cytoskeleton</keyword>
<dbReference type="EMBL" id="CAJOBJ010112252">
    <property type="protein sequence ID" value="CAF4636748.1"/>
    <property type="molecule type" value="Genomic_DNA"/>
</dbReference>
<dbReference type="Gene3D" id="2.130.10.10">
    <property type="entry name" value="YVTN repeat-like/Quinoprotein amine dehydrogenase"/>
    <property type="match status" value="1"/>
</dbReference>
<proteinExistence type="predicted"/>
<dbReference type="InterPro" id="IPR036322">
    <property type="entry name" value="WD40_repeat_dom_sf"/>
</dbReference>
<evidence type="ECO:0000256" key="4">
    <source>
        <dbReference type="ARBA" id="ARBA00022737"/>
    </source>
</evidence>
<evidence type="ECO:0000313" key="8">
    <source>
        <dbReference type="Proteomes" id="UP000681967"/>
    </source>
</evidence>
<keyword evidence="3" id="KW-0853">WD repeat</keyword>
<feature type="non-terminal residue" evidence="7">
    <location>
        <position position="1"/>
    </location>
</feature>
<evidence type="ECO:0000313" key="7">
    <source>
        <dbReference type="EMBL" id="CAF4806304.1"/>
    </source>
</evidence>
<dbReference type="AlphaFoldDB" id="A0A8S3B964"/>
<evidence type="ECO:0000313" key="6">
    <source>
        <dbReference type="EMBL" id="CAF4636748.1"/>
    </source>
</evidence>
<name>A0A8S3B964_9BILA</name>
<dbReference type="InterPro" id="IPR017383">
    <property type="entry name" value="ARPC1"/>
</dbReference>
<dbReference type="GO" id="GO:0051015">
    <property type="term" value="F:actin filament binding"/>
    <property type="evidence" value="ECO:0007669"/>
    <property type="project" value="TreeGrafter"/>
</dbReference>
<comment type="caution">
    <text evidence="7">The sequence shown here is derived from an EMBL/GenBank/DDBJ whole genome shotgun (WGS) entry which is preliminary data.</text>
</comment>
<dbReference type="Proteomes" id="UP000681720">
    <property type="component" value="Unassembled WGS sequence"/>
</dbReference>
<dbReference type="GO" id="GO:0005885">
    <property type="term" value="C:Arp2/3 protein complex"/>
    <property type="evidence" value="ECO:0007669"/>
    <property type="project" value="InterPro"/>
</dbReference>
<organism evidence="7 8">
    <name type="scientific">Rotaria magnacalcarata</name>
    <dbReference type="NCBI Taxonomy" id="392030"/>
    <lineage>
        <taxon>Eukaryota</taxon>
        <taxon>Metazoa</taxon>
        <taxon>Spiralia</taxon>
        <taxon>Gnathifera</taxon>
        <taxon>Rotifera</taxon>
        <taxon>Eurotatoria</taxon>
        <taxon>Bdelloidea</taxon>
        <taxon>Philodinida</taxon>
        <taxon>Philodinidae</taxon>
        <taxon>Rotaria</taxon>
    </lineage>
</organism>
<comment type="subcellular location">
    <subcellularLocation>
        <location evidence="1">Cytoplasm</location>
    </subcellularLocation>
</comment>
<dbReference type="SUPFAM" id="SSF50978">
    <property type="entry name" value="WD40 repeat-like"/>
    <property type="match status" value="1"/>
</dbReference>
<dbReference type="EMBL" id="CAJOBH010141236">
    <property type="protein sequence ID" value="CAF4806304.1"/>
    <property type="molecule type" value="Genomic_DNA"/>
</dbReference>
<accession>A0A8S3B964</accession>
<evidence type="ECO:0000256" key="2">
    <source>
        <dbReference type="ARBA" id="ARBA00022490"/>
    </source>
</evidence>
<evidence type="ECO:0000256" key="3">
    <source>
        <dbReference type="ARBA" id="ARBA00022574"/>
    </source>
</evidence>
<sequence length="56" mass="6321">VTTVAWHPNNQLIAVGSCDYRCRLYSAFVRVVDGQPQTSNWGTIKNTGDLLYEFQS</sequence>
<dbReference type="InterPro" id="IPR015943">
    <property type="entry name" value="WD40/YVTN_repeat-like_dom_sf"/>
</dbReference>
<keyword evidence="4" id="KW-0677">Repeat</keyword>
<feature type="non-terminal residue" evidence="7">
    <location>
        <position position="56"/>
    </location>
</feature>
<evidence type="ECO:0000256" key="1">
    <source>
        <dbReference type="ARBA" id="ARBA00004496"/>
    </source>
</evidence>
<protein>
    <submittedName>
        <fullName evidence="7">Uncharacterized protein</fullName>
    </submittedName>
</protein>
<dbReference type="GO" id="GO:0005737">
    <property type="term" value="C:cytoplasm"/>
    <property type="evidence" value="ECO:0007669"/>
    <property type="project" value="UniProtKB-SubCell"/>
</dbReference>
<gene>
    <name evidence="7" type="ORF">BYL167_LOCUS48365</name>
    <name evidence="6" type="ORF">GIL414_LOCUS40457</name>
</gene>
<dbReference type="Proteomes" id="UP000681967">
    <property type="component" value="Unassembled WGS sequence"/>
</dbReference>
<dbReference type="GO" id="GO:0034314">
    <property type="term" value="P:Arp2/3 complex-mediated actin nucleation"/>
    <property type="evidence" value="ECO:0007669"/>
    <property type="project" value="InterPro"/>
</dbReference>
<dbReference type="PANTHER" id="PTHR10709">
    <property type="entry name" value="ACTIN-RELATED PROTEIN 2/3 COMPLEX SUBUNIT 1"/>
    <property type="match status" value="1"/>
</dbReference>
<evidence type="ECO:0000256" key="5">
    <source>
        <dbReference type="ARBA" id="ARBA00023212"/>
    </source>
</evidence>
<dbReference type="PANTHER" id="PTHR10709:SF2">
    <property type="entry name" value="ACTIN-RELATED PROTEIN 2_3 COMPLEX SUBUNIT"/>
    <property type="match status" value="1"/>
</dbReference>
<reference evidence="7" key="1">
    <citation type="submission" date="2021-02" db="EMBL/GenBank/DDBJ databases">
        <authorList>
            <person name="Nowell W R."/>
        </authorList>
    </citation>
    <scope>NUCLEOTIDE SEQUENCE</scope>
</reference>